<feature type="region of interest" description="Disordered" evidence="1">
    <location>
        <begin position="30"/>
        <end position="66"/>
    </location>
</feature>
<keyword evidence="3" id="KW-1185">Reference proteome</keyword>
<evidence type="ECO:0000313" key="2">
    <source>
        <dbReference type="EMBL" id="KAF2837582.1"/>
    </source>
</evidence>
<evidence type="ECO:0000256" key="1">
    <source>
        <dbReference type="SAM" id="MobiDB-lite"/>
    </source>
</evidence>
<feature type="compositionally biased region" description="Basic and acidic residues" evidence="1">
    <location>
        <begin position="48"/>
        <end position="57"/>
    </location>
</feature>
<dbReference type="AlphaFoldDB" id="A0A9P4VQ98"/>
<comment type="caution">
    <text evidence="2">The sequence shown here is derived from an EMBL/GenBank/DDBJ whole genome shotgun (WGS) entry which is preliminary data.</text>
</comment>
<protein>
    <submittedName>
        <fullName evidence="2">Uncharacterized protein</fullName>
    </submittedName>
</protein>
<sequence>MVLTEDEYTRMVRKLVLSARTVRSRLLRGRRLQPNKAIPAQHAHRPGRPAEKVDGGNKFRRGHRGNVAPSRTDYVWAEKLIIVRMGQMVKSPLARGLNADRVAALLTRTFARPNDPMTPAAFRAISRKLLHETNKMSAVIWADTRLKDGSKQPNFTATDEMQLYEFIAEGKSLWCNRSRGAMHVDAPAGLRRYAEDAAEAYTIRM</sequence>
<dbReference type="EMBL" id="MU006099">
    <property type="protein sequence ID" value="KAF2837582.1"/>
    <property type="molecule type" value="Genomic_DNA"/>
</dbReference>
<gene>
    <name evidence="2" type="ORF">M501DRAFT_995542</name>
</gene>
<accession>A0A9P4VQ98</accession>
<evidence type="ECO:0000313" key="3">
    <source>
        <dbReference type="Proteomes" id="UP000799429"/>
    </source>
</evidence>
<dbReference type="Proteomes" id="UP000799429">
    <property type="component" value="Unassembled WGS sequence"/>
</dbReference>
<organism evidence="2 3">
    <name type="scientific">Patellaria atrata CBS 101060</name>
    <dbReference type="NCBI Taxonomy" id="1346257"/>
    <lineage>
        <taxon>Eukaryota</taxon>
        <taxon>Fungi</taxon>
        <taxon>Dikarya</taxon>
        <taxon>Ascomycota</taxon>
        <taxon>Pezizomycotina</taxon>
        <taxon>Dothideomycetes</taxon>
        <taxon>Dothideomycetes incertae sedis</taxon>
        <taxon>Patellariales</taxon>
        <taxon>Patellariaceae</taxon>
        <taxon>Patellaria</taxon>
    </lineage>
</organism>
<proteinExistence type="predicted"/>
<name>A0A9P4VQ98_9PEZI</name>
<reference evidence="2" key="1">
    <citation type="journal article" date="2020" name="Stud. Mycol.">
        <title>101 Dothideomycetes genomes: a test case for predicting lifestyles and emergence of pathogens.</title>
        <authorList>
            <person name="Haridas S."/>
            <person name="Albert R."/>
            <person name="Binder M."/>
            <person name="Bloem J."/>
            <person name="Labutti K."/>
            <person name="Salamov A."/>
            <person name="Andreopoulos B."/>
            <person name="Baker S."/>
            <person name="Barry K."/>
            <person name="Bills G."/>
            <person name="Bluhm B."/>
            <person name="Cannon C."/>
            <person name="Castanera R."/>
            <person name="Culley D."/>
            <person name="Daum C."/>
            <person name="Ezra D."/>
            <person name="Gonzalez J."/>
            <person name="Henrissat B."/>
            <person name="Kuo A."/>
            <person name="Liang C."/>
            <person name="Lipzen A."/>
            <person name="Lutzoni F."/>
            <person name="Magnuson J."/>
            <person name="Mondo S."/>
            <person name="Nolan M."/>
            <person name="Ohm R."/>
            <person name="Pangilinan J."/>
            <person name="Park H.-J."/>
            <person name="Ramirez L."/>
            <person name="Alfaro M."/>
            <person name="Sun H."/>
            <person name="Tritt A."/>
            <person name="Yoshinaga Y."/>
            <person name="Zwiers L.-H."/>
            <person name="Turgeon B."/>
            <person name="Goodwin S."/>
            <person name="Spatafora J."/>
            <person name="Crous P."/>
            <person name="Grigoriev I."/>
        </authorList>
    </citation>
    <scope>NUCLEOTIDE SEQUENCE</scope>
    <source>
        <strain evidence="2">CBS 101060</strain>
    </source>
</reference>